<name>W9Z290_9EURO</name>
<dbReference type="EMBL" id="AMWN01000001">
    <property type="protein sequence ID" value="EXJ96070.1"/>
    <property type="molecule type" value="Genomic_DNA"/>
</dbReference>
<reference evidence="2 3" key="1">
    <citation type="submission" date="2013-03" db="EMBL/GenBank/DDBJ databases">
        <title>The Genome Sequence of Capronia coronata CBS 617.96.</title>
        <authorList>
            <consortium name="The Broad Institute Genomics Platform"/>
            <person name="Cuomo C."/>
            <person name="de Hoog S."/>
            <person name="Gorbushina A."/>
            <person name="Walker B."/>
            <person name="Young S.K."/>
            <person name="Zeng Q."/>
            <person name="Gargeya S."/>
            <person name="Fitzgerald M."/>
            <person name="Haas B."/>
            <person name="Abouelleil A."/>
            <person name="Allen A.W."/>
            <person name="Alvarado L."/>
            <person name="Arachchi H.M."/>
            <person name="Berlin A.M."/>
            <person name="Chapman S.B."/>
            <person name="Gainer-Dewar J."/>
            <person name="Goldberg J."/>
            <person name="Griggs A."/>
            <person name="Gujja S."/>
            <person name="Hansen M."/>
            <person name="Howarth C."/>
            <person name="Imamovic A."/>
            <person name="Ireland A."/>
            <person name="Larimer J."/>
            <person name="McCowan C."/>
            <person name="Murphy C."/>
            <person name="Pearson M."/>
            <person name="Poon T.W."/>
            <person name="Priest M."/>
            <person name="Roberts A."/>
            <person name="Saif S."/>
            <person name="Shea T."/>
            <person name="Sisk P."/>
            <person name="Sykes S."/>
            <person name="Wortman J."/>
            <person name="Nusbaum C."/>
            <person name="Birren B."/>
        </authorList>
    </citation>
    <scope>NUCLEOTIDE SEQUENCE [LARGE SCALE GENOMIC DNA]</scope>
    <source>
        <strain evidence="2 3">CBS 617.96</strain>
    </source>
</reference>
<sequence length="87" mass="9623">MAQRKSDSQDVDAQSDLLQDSSNPQLLNSEMTMAFQELARGERTASALESKLDSIERRIEELLASIEESPSPTQQQKAPSSDMAKPK</sequence>
<dbReference type="Proteomes" id="UP000019484">
    <property type="component" value="Unassembled WGS sequence"/>
</dbReference>
<evidence type="ECO:0000256" key="1">
    <source>
        <dbReference type="SAM" id="MobiDB-lite"/>
    </source>
</evidence>
<dbReference type="OrthoDB" id="5398685at2759"/>
<accession>W9Z290</accession>
<feature type="region of interest" description="Disordered" evidence="1">
    <location>
        <begin position="63"/>
        <end position="87"/>
    </location>
</feature>
<protein>
    <submittedName>
        <fullName evidence="2">Uncharacterized protein</fullName>
    </submittedName>
</protein>
<dbReference type="AlphaFoldDB" id="W9Z290"/>
<feature type="region of interest" description="Disordered" evidence="1">
    <location>
        <begin position="1"/>
        <end position="27"/>
    </location>
</feature>
<comment type="caution">
    <text evidence="2">The sequence shown here is derived from an EMBL/GenBank/DDBJ whole genome shotgun (WGS) entry which is preliminary data.</text>
</comment>
<dbReference type="HOGENOM" id="CLU_180188_0_0_1"/>
<gene>
    <name evidence="2" type="ORF">A1O1_01196</name>
</gene>
<keyword evidence="3" id="KW-1185">Reference proteome</keyword>
<feature type="compositionally biased region" description="Polar residues" evidence="1">
    <location>
        <begin position="68"/>
        <end position="79"/>
    </location>
</feature>
<feature type="compositionally biased region" description="Polar residues" evidence="1">
    <location>
        <begin position="16"/>
        <end position="27"/>
    </location>
</feature>
<evidence type="ECO:0000313" key="3">
    <source>
        <dbReference type="Proteomes" id="UP000019484"/>
    </source>
</evidence>
<evidence type="ECO:0000313" key="2">
    <source>
        <dbReference type="EMBL" id="EXJ96070.1"/>
    </source>
</evidence>
<dbReference type="eggNOG" id="ENOG502T9SR">
    <property type="taxonomic scope" value="Eukaryota"/>
</dbReference>
<proteinExistence type="predicted"/>
<dbReference type="RefSeq" id="XP_007720299.1">
    <property type="nucleotide sequence ID" value="XM_007722109.1"/>
</dbReference>
<dbReference type="GeneID" id="19156098"/>
<organism evidence="2 3">
    <name type="scientific">Capronia coronata CBS 617.96</name>
    <dbReference type="NCBI Taxonomy" id="1182541"/>
    <lineage>
        <taxon>Eukaryota</taxon>
        <taxon>Fungi</taxon>
        <taxon>Dikarya</taxon>
        <taxon>Ascomycota</taxon>
        <taxon>Pezizomycotina</taxon>
        <taxon>Eurotiomycetes</taxon>
        <taxon>Chaetothyriomycetidae</taxon>
        <taxon>Chaetothyriales</taxon>
        <taxon>Herpotrichiellaceae</taxon>
        <taxon>Capronia</taxon>
    </lineage>
</organism>